<name>A0A8I0AJD1_9FIRM</name>
<dbReference type="CDD" id="cd02440">
    <property type="entry name" value="AdoMet_MTases"/>
    <property type="match status" value="1"/>
</dbReference>
<sequence length="546" mass="61426">MEYRKNDIVTLKIEDCGIDGEGIGKADGFTVFVKDAVIGDTVRAKIMKAKKNYGYGRLEEILTPSPNRVEPECAFARQCGGCQLQALSYEKQLEFKAGKVKGHLERIGGFTDIPMEEILGMEQPFHYRNKAQFPVGKSKDGRIITGFYAGRTHSIIENRDCALGVSQNKEVLDRVISHMEKYHIQPYDENTGKGLVRHVLIRYGFFTDEMMVCLIINGEELPGEDALVKSLREIPETVSVMVNVNKKRNNVILGETVRLLWGKPYITDKIGEISYQISPLSFFQVNPYQTGRLYGKALEYADLTSNETVWDLYCGIGTISLFLAQKAKMVRGVEIIPAAIENAKENAKLNGFTNTEFFVGKAEEVLPEQYARTGERADVIVVDPPRKGCDETLLATIIEMQPDRVVYVSCDSATLARDLKYLCAHGYQLKKVCPVDMFPNTVSVETVVLLSKGKVDSKKIRVEFSLEDMDMSEFQDGATYPQIKEYVLEHTGLKVSNLYISQIKRKCGIGVGKNYNLPKSEDSRQPQCPPEKEKAIREAFKYFGMI</sequence>
<comment type="caution">
    <text evidence="7">The sequence shown here is derived from an EMBL/GenBank/DDBJ whole genome shotgun (WGS) entry which is preliminary data.</text>
</comment>
<evidence type="ECO:0000256" key="1">
    <source>
        <dbReference type="ARBA" id="ARBA00022603"/>
    </source>
</evidence>
<dbReference type="PROSITE" id="PS50926">
    <property type="entry name" value="TRAM"/>
    <property type="match status" value="1"/>
</dbReference>
<evidence type="ECO:0000313" key="7">
    <source>
        <dbReference type="EMBL" id="MBC5651393.1"/>
    </source>
</evidence>
<feature type="binding site" evidence="4">
    <location>
        <position position="334"/>
    </location>
    <ligand>
        <name>S-adenosyl-L-methionine</name>
        <dbReference type="ChEBI" id="CHEBI:59789"/>
    </ligand>
</feature>
<dbReference type="PROSITE" id="PS51687">
    <property type="entry name" value="SAM_MT_RNA_M5U"/>
    <property type="match status" value="1"/>
</dbReference>
<evidence type="ECO:0000256" key="5">
    <source>
        <dbReference type="PROSITE-ProRule" id="PRU10015"/>
    </source>
</evidence>
<dbReference type="EMBL" id="JACOOT010000023">
    <property type="protein sequence ID" value="MBC5651393.1"/>
    <property type="molecule type" value="Genomic_DNA"/>
</dbReference>
<dbReference type="AlphaFoldDB" id="A0A8I0AJD1"/>
<dbReference type="FunFam" id="2.40.50.1070:FF:000003">
    <property type="entry name" value="23S rRNA (Uracil-5-)-methyltransferase RumA"/>
    <property type="match status" value="1"/>
</dbReference>
<dbReference type="InterPro" id="IPR010280">
    <property type="entry name" value="U5_MeTrfase_fam"/>
</dbReference>
<dbReference type="InterPro" id="IPR030390">
    <property type="entry name" value="MeTrfase_TrmA_AS"/>
</dbReference>
<dbReference type="FunFam" id="3.40.50.150:FF:000009">
    <property type="entry name" value="23S rRNA (Uracil(1939)-C(5))-methyltransferase RlmD"/>
    <property type="match status" value="1"/>
</dbReference>
<dbReference type="InterPro" id="IPR002792">
    <property type="entry name" value="TRAM_dom"/>
</dbReference>
<feature type="binding site" evidence="4">
    <location>
        <position position="313"/>
    </location>
    <ligand>
        <name>S-adenosyl-L-methionine</name>
        <dbReference type="ChEBI" id="CHEBI:59789"/>
    </ligand>
</feature>
<evidence type="ECO:0000256" key="4">
    <source>
        <dbReference type="PROSITE-ProRule" id="PRU01024"/>
    </source>
</evidence>
<evidence type="ECO:0000259" key="6">
    <source>
        <dbReference type="PROSITE" id="PS50926"/>
    </source>
</evidence>
<comment type="similarity">
    <text evidence="4">Belongs to the class I-like SAM-binding methyltransferase superfamily. RNA M5U methyltransferase family.</text>
</comment>
<evidence type="ECO:0000256" key="2">
    <source>
        <dbReference type="ARBA" id="ARBA00022679"/>
    </source>
</evidence>
<keyword evidence="1 4" id="KW-0489">Methyltransferase</keyword>
<keyword evidence="2 4" id="KW-0808">Transferase</keyword>
<dbReference type="Proteomes" id="UP000652847">
    <property type="component" value="Unassembled WGS sequence"/>
</dbReference>
<dbReference type="EC" id="2.1.1.190" evidence="7"/>
<accession>A0A8I0AJD1</accession>
<keyword evidence="3 4" id="KW-0949">S-adenosyl-L-methionine</keyword>
<dbReference type="NCBIfam" id="TIGR00479">
    <property type="entry name" value="rumA"/>
    <property type="match status" value="1"/>
</dbReference>
<keyword evidence="8" id="KW-1185">Reference proteome</keyword>
<dbReference type="RefSeq" id="WP_186901408.1">
    <property type="nucleotide sequence ID" value="NZ_JACOOT010000023.1"/>
</dbReference>
<evidence type="ECO:0000313" key="8">
    <source>
        <dbReference type="Proteomes" id="UP000652847"/>
    </source>
</evidence>
<dbReference type="Gene3D" id="3.40.50.150">
    <property type="entry name" value="Vaccinia Virus protein VP39"/>
    <property type="match status" value="1"/>
</dbReference>
<dbReference type="GO" id="GO:0070475">
    <property type="term" value="P:rRNA base methylation"/>
    <property type="evidence" value="ECO:0007669"/>
    <property type="project" value="TreeGrafter"/>
</dbReference>
<dbReference type="Gene3D" id="2.40.50.1070">
    <property type="match status" value="1"/>
</dbReference>
<evidence type="ECO:0000256" key="3">
    <source>
        <dbReference type="ARBA" id="ARBA00022691"/>
    </source>
</evidence>
<feature type="binding site" evidence="4">
    <location>
        <position position="284"/>
    </location>
    <ligand>
        <name>S-adenosyl-L-methionine</name>
        <dbReference type="ChEBI" id="CHEBI:59789"/>
    </ligand>
</feature>
<dbReference type="InterPro" id="IPR029063">
    <property type="entry name" value="SAM-dependent_MTases_sf"/>
</dbReference>
<gene>
    <name evidence="7" type="primary">rlmD</name>
    <name evidence="7" type="ORF">H8S54_09780</name>
</gene>
<dbReference type="FunFam" id="2.40.50.140:FF:000097">
    <property type="entry name" value="23S rRNA (uracil(1939)-C(5))-methyltransferase RlmD"/>
    <property type="match status" value="1"/>
</dbReference>
<reference evidence="7 8" key="1">
    <citation type="submission" date="2020-08" db="EMBL/GenBank/DDBJ databases">
        <title>Genome public.</title>
        <authorList>
            <person name="Liu C."/>
            <person name="Sun Q."/>
        </authorList>
    </citation>
    <scope>NUCLEOTIDE SEQUENCE [LARGE SCALE GENOMIC DNA]</scope>
    <source>
        <strain evidence="7 8">BX17</strain>
    </source>
</reference>
<dbReference type="PANTHER" id="PTHR11061">
    <property type="entry name" value="RNA M5U METHYLTRANSFERASE"/>
    <property type="match status" value="1"/>
</dbReference>
<dbReference type="Pfam" id="PF05958">
    <property type="entry name" value="tRNA_U5-meth_tr"/>
    <property type="match status" value="1"/>
</dbReference>
<dbReference type="Pfam" id="PF01938">
    <property type="entry name" value="TRAM"/>
    <property type="match status" value="1"/>
</dbReference>
<dbReference type="Gene3D" id="2.40.50.140">
    <property type="entry name" value="Nucleic acid-binding proteins"/>
    <property type="match status" value="1"/>
</dbReference>
<dbReference type="PANTHER" id="PTHR11061:SF30">
    <property type="entry name" value="TRNA (URACIL(54)-C(5))-METHYLTRANSFERASE"/>
    <property type="match status" value="1"/>
</dbReference>
<organism evidence="7 8">
    <name type="scientific">Blautia segnis</name>
    <dbReference type="NCBI Taxonomy" id="2763030"/>
    <lineage>
        <taxon>Bacteria</taxon>
        <taxon>Bacillati</taxon>
        <taxon>Bacillota</taxon>
        <taxon>Clostridia</taxon>
        <taxon>Lachnospirales</taxon>
        <taxon>Lachnospiraceae</taxon>
        <taxon>Blautia</taxon>
    </lineage>
</organism>
<feature type="active site" evidence="5">
    <location>
        <position position="410"/>
    </location>
</feature>
<dbReference type="InterPro" id="IPR012340">
    <property type="entry name" value="NA-bd_OB-fold"/>
</dbReference>
<feature type="domain" description="TRAM" evidence="6">
    <location>
        <begin position="2"/>
        <end position="60"/>
    </location>
</feature>
<proteinExistence type="inferred from homology"/>
<feature type="binding site" evidence="4">
    <location>
        <position position="383"/>
    </location>
    <ligand>
        <name>S-adenosyl-L-methionine</name>
        <dbReference type="ChEBI" id="CHEBI:59789"/>
    </ligand>
</feature>
<dbReference type="GO" id="GO:0070041">
    <property type="term" value="F:rRNA (uridine-C5-)-methyltransferase activity"/>
    <property type="evidence" value="ECO:0007669"/>
    <property type="project" value="TreeGrafter"/>
</dbReference>
<feature type="active site" description="Nucleophile" evidence="4">
    <location>
        <position position="410"/>
    </location>
</feature>
<dbReference type="SUPFAM" id="SSF50249">
    <property type="entry name" value="Nucleic acid-binding proteins"/>
    <property type="match status" value="1"/>
</dbReference>
<dbReference type="PROSITE" id="PS01230">
    <property type="entry name" value="TRMA_1"/>
    <property type="match status" value="1"/>
</dbReference>
<protein>
    <submittedName>
        <fullName evidence="7">23S rRNA (Uracil(1939)-C(5))-methyltransferase RlmD</fullName>
        <ecNumber evidence="7">2.1.1.190</ecNumber>
    </submittedName>
</protein>
<dbReference type="SUPFAM" id="SSF53335">
    <property type="entry name" value="S-adenosyl-L-methionine-dependent methyltransferases"/>
    <property type="match status" value="1"/>
</dbReference>